<accession>A0A212EGR7</accession>
<reference evidence="1 2" key="1">
    <citation type="journal article" date="2011" name="Cell">
        <title>The monarch butterfly genome yields insights into long-distance migration.</title>
        <authorList>
            <person name="Zhan S."/>
            <person name="Merlin C."/>
            <person name="Boore J.L."/>
            <person name="Reppert S.M."/>
        </authorList>
    </citation>
    <scope>NUCLEOTIDE SEQUENCE [LARGE SCALE GENOMIC DNA]</scope>
    <source>
        <strain evidence="1">F-2</strain>
    </source>
</reference>
<dbReference type="InterPro" id="IPR036397">
    <property type="entry name" value="RNaseH_sf"/>
</dbReference>
<protein>
    <submittedName>
        <fullName evidence="1">Y54G2A.42</fullName>
    </submittedName>
</protein>
<dbReference type="GO" id="GO:0003676">
    <property type="term" value="F:nucleic acid binding"/>
    <property type="evidence" value="ECO:0007669"/>
    <property type="project" value="InterPro"/>
</dbReference>
<evidence type="ECO:0000313" key="1">
    <source>
        <dbReference type="EMBL" id="OWR40672.1"/>
    </source>
</evidence>
<proteinExistence type="predicted"/>
<dbReference type="Proteomes" id="UP000007151">
    <property type="component" value="Unassembled WGS sequence"/>
</dbReference>
<organism evidence="1 2">
    <name type="scientific">Danaus plexippus plexippus</name>
    <dbReference type="NCBI Taxonomy" id="278856"/>
    <lineage>
        <taxon>Eukaryota</taxon>
        <taxon>Metazoa</taxon>
        <taxon>Ecdysozoa</taxon>
        <taxon>Arthropoda</taxon>
        <taxon>Hexapoda</taxon>
        <taxon>Insecta</taxon>
        <taxon>Pterygota</taxon>
        <taxon>Neoptera</taxon>
        <taxon>Endopterygota</taxon>
        <taxon>Lepidoptera</taxon>
        <taxon>Glossata</taxon>
        <taxon>Ditrysia</taxon>
        <taxon>Papilionoidea</taxon>
        <taxon>Nymphalidae</taxon>
        <taxon>Danainae</taxon>
        <taxon>Danaini</taxon>
        <taxon>Danaina</taxon>
        <taxon>Danaus</taxon>
        <taxon>Danaus</taxon>
    </lineage>
</organism>
<comment type="caution">
    <text evidence="1">The sequence shown here is derived from an EMBL/GenBank/DDBJ whole genome shotgun (WGS) entry which is preliminary data.</text>
</comment>
<name>A0A212EGR7_DANPL</name>
<dbReference type="EMBL" id="AGBW02015043">
    <property type="protein sequence ID" value="OWR40672.1"/>
    <property type="molecule type" value="Genomic_DNA"/>
</dbReference>
<gene>
    <name evidence="1" type="ORF">KGM_201434</name>
</gene>
<dbReference type="InParanoid" id="A0A212EGR7"/>
<keyword evidence="2" id="KW-1185">Reference proteome</keyword>
<evidence type="ECO:0000313" key="2">
    <source>
        <dbReference type="Proteomes" id="UP000007151"/>
    </source>
</evidence>
<sequence length="138" mass="16404">MSMLKAELLKLVSDHKPTNVRYEMDELALHNGHRVLRISQYNFQYNAIDLIWTQIKAHAARRNTSPPYSMKEMKTILKKSCEKVTKDDWMKVVQETKTIMFDDFDRDIRIDTMIDNNMVIHVSEMRVGRRAKWSPVEF</sequence>
<dbReference type="AlphaFoldDB" id="A0A212EGR7"/>
<dbReference type="KEGG" id="dpl:KGM_201434"/>
<dbReference type="Gene3D" id="3.30.420.10">
    <property type="entry name" value="Ribonuclease H-like superfamily/Ribonuclease H"/>
    <property type="match status" value="1"/>
</dbReference>